<dbReference type="InterPro" id="IPR015300">
    <property type="entry name" value="DNA-bd_pseudobarrel_sf"/>
</dbReference>
<dbReference type="Pfam" id="PF02362">
    <property type="entry name" value="B3"/>
    <property type="match status" value="2"/>
</dbReference>
<dbReference type="PANTHER" id="PTHR31920:SF51">
    <property type="entry name" value="BINDING PROTEIN, PUTATIVE-RELATED"/>
    <property type="match status" value="1"/>
</dbReference>
<dbReference type="GO" id="GO:0003677">
    <property type="term" value="F:DNA binding"/>
    <property type="evidence" value="ECO:0007669"/>
    <property type="project" value="UniProtKB-KW"/>
</dbReference>
<evidence type="ECO:0000259" key="6">
    <source>
        <dbReference type="PROSITE" id="PS50863"/>
    </source>
</evidence>
<feature type="domain" description="TF-B3" evidence="6">
    <location>
        <begin position="265"/>
        <end position="362"/>
    </location>
</feature>
<dbReference type="PANTHER" id="PTHR31920">
    <property type="entry name" value="B3 DOMAIN-CONTAINING"/>
    <property type="match status" value="1"/>
</dbReference>
<feature type="domain" description="TF-B3" evidence="6">
    <location>
        <begin position="69"/>
        <end position="162"/>
    </location>
</feature>
<keyword evidence="2" id="KW-0805">Transcription regulation</keyword>
<name>A0AAD5J291_ACENE</name>
<accession>A0AAD5J291</accession>
<dbReference type="CDD" id="cd10017">
    <property type="entry name" value="B3_DNA"/>
    <property type="match status" value="2"/>
</dbReference>
<evidence type="ECO:0000256" key="3">
    <source>
        <dbReference type="ARBA" id="ARBA00023125"/>
    </source>
</evidence>
<dbReference type="InterPro" id="IPR050655">
    <property type="entry name" value="Plant_B3_domain"/>
</dbReference>
<evidence type="ECO:0000313" key="7">
    <source>
        <dbReference type="EMBL" id="KAI9182728.1"/>
    </source>
</evidence>
<evidence type="ECO:0000313" key="8">
    <source>
        <dbReference type="Proteomes" id="UP001064489"/>
    </source>
</evidence>
<evidence type="ECO:0000256" key="4">
    <source>
        <dbReference type="ARBA" id="ARBA00023163"/>
    </source>
</evidence>
<organism evidence="7 8">
    <name type="scientific">Acer negundo</name>
    <name type="common">Box elder</name>
    <dbReference type="NCBI Taxonomy" id="4023"/>
    <lineage>
        <taxon>Eukaryota</taxon>
        <taxon>Viridiplantae</taxon>
        <taxon>Streptophyta</taxon>
        <taxon>Embryophyta</taxon>
        <taxon>Tracheophyta</taxon>
        <taxon>Spermatophyta</taxon>
        <taxon>Magnoliopsida</taxon>
        <taxon>eudicotyledons</taxon>
        <taxon>Gunneridae</taxon>
        <taxon>Pentapetalae</taxon>
        <taxon>rosids</taxon>
        <taxon>malvids</taxon>
        <taxon>Sapindales</taxon>
        <taxon>Sapindaceae</taxon>
        <taxon>Hippocastanoideae</taxon>
        <taxon>Acereae</taxon>
        <taxon>Acer</taxon>
    </lineage>
</organism>
<evidence type="ECO:0000256" key="1">
    <source>
        <dbReference type="ARBA" id="ARBA00004123"/>
    </source>
</evidence>
<reference evidence="7" key="1">
    <citation type="journal article" date="2022" name="Plant J.">
        <title>Strategies of tolerance reflected in two North American maple genomes.</title>
        <authorList>
            <person name="McEvoy S.L."/>
            <person name="Sezen U.U."/>
            <person name="Trouern-Trend A."/>
            <person name="McMahon S.M."/>
            <person name="Schaberg P.G."/>
            <person name="Yang J."/>
            <person name="Wegrzyn J.L."/>
            <person name="Swenson N.G."/>
        </authorList>
    </citation>
    <scope>NUCLEOTIDE SEQUENCE</scope>
    <source>
        <strain evidence="7">91603</strain>
    </source>
</reference>
<dbReference type="Gene3D" id="2.40.330.10">
    <property type="entry name" value="DNA-binding pseudobarrel domain"/>
    <property type="match status" value="2"/>
</dbReference>
<keyword evidence="4" id="KW-0804">Transcription</keyword>
<dbReference type="AlphaFoldDB" id="A0AAD5J291"/>
<dbReference type="EMBL" id="JAJSOW010000101">
    <property type="protein sequence ID" value="KAI9182728.1"/>
    <property type="molecule type" value="Genomic_DNA"/>
</dbReference>
<evidence type="ECO:0000256" key="2">
    <source>
        <dbReference type="ARBA" id="ARBA00023015"/>
    </source>
</evidence>
<keyword evidence="5" id="KW-0539">Nucleus</keyword>
<dbReference type="GO" id="GO:0005634">
    <property type="term" value="C:nucleus"/>
    <property type="evidence" value="ECO:0007669"/>
    <property type="project" value="UniProtKB-SubCell"/>
</dbReference>
<protein>
    <recommendedName>
        <fullName evidence="6">TF-B3 domain-containing protein</fullName>
    </recommendedName>
</protein>
<sequence>MLSSGLMVEPGLAGGKNISANRTAWARMTIVFVNFYRIVKAQWEAPMHHTGSHNPQCRFTELSQKQQGMDKQTDQVYFKNIDTIGIPEKFVKKFGDGFRSAATLTVPNGRAWQVGLRKDGETICFSDGWHDFVEYHSISAGYFLLFKYINNSNFHVLIFKKTACEINYPDNGQEPENGDFDTSGRTCETKNLVEENNGPRQGKLNSDGLLHCKRRRLDINDEDELELFSVLEDMRIIMSRRYRNLAAEEKKRLISAARLFRPTNPSFITLLRTSSMCHRLYMPLEFTDKYLHRNDASIKLKVSDGREWSVQLSRNRDRGWIYTQRGWNAFSKDMDLQPGNVCIFELIRMEDPLMKVSVFAASKRPKVVLSFELCSSEKRGVKRAYGFNLVYSESDSVQFESSLVRSPFDQAVCCSIKLDLI</sequence>
<dbReference type="SMART" id="SM01019">
    <property type="entry name" value="B3"/>
    <property type="match status" value="2"/>
</dbReference>
<keyword evidence="3" id="KW-0238">DNA-binding</keyword>
<evidence type="ECO:0000256" key="5">
    <source>
        <dbReference type="ARBA" id="ARBA00023242"/>
    </source>
</evidence>
<dbReference type="SUPFAM" id="SSF101936">
    <property type="entry name" value="DNA-binding pseudobarrel domain"/>
    <property type="match status" value="2"/>
</dbReference>
<dbReference type="Proteomes" id="UP001064489">
    <property type="component" value="Chromosome 4"/>
</dbReference>
<comment type="caution">
    <text evidence="7">The sequence shown here is derived from an EMBL/GenBank/DDBJ whole genome shotgun (WGS) entry which is preliminary data.</text>
</comment>
<dbReference type="InterPro" id="IPR003340">
    <property type="entry name" value="B3_DNA-bd"/>
</dbReference>
<proteinExistence type="predicted"/>
<comment type="subcellular location">
    <subcellularLocation>
        <location evidence="1">Nucleus</location>
    </subcellularLocation>
</comment>
<dbReference type="PROSITE" id="PS50863">
    <property type="entry name" value="B3"/>
    <property type="match status" value="2"/>
</dbReference>
<reference evidence="7" key="2">
    <citation type="submission" date="2023-02" db="EMBL/GenBank/DDBJ databases">
        <authorList>
            <person name="Swenson N.G."/>
            <person name="Wegrzyn J.L."/>
            <person name="Mcevoy S.L."/>
        </authorList>
    </citation>
    <scope>NUCLEOTIDE SEQUENCE</scope>
    <source>
        <strain evidence="7">91603</strain>
        <tissue evidence="7">Leaf</tissue>
    </source>
</reference>
<gene>
    <name evidence="7" type="ORF">LWI28_028283</name>
</gene>
<keyword evidence="8" id="KW-1185">Reference proteome</keyword>